<dbReference type="InterPro" id="IPR036291">
    <property type="entry name" value="NAD(P)-bd_dom_sf"/>
</dbReference>
<dbReference type="InterPro" id="IPR050425">
    <property type="entry name" value="NAD(P)_dehydrat-like"/>
</dbReference>
<sequence>MQGISAVIHVASPFTTSFEDAQKELLDPAVKGTQNVLHSAHASGIKRIIITSSIASVFDLSKGGPRADHLYTPNDWNSLTAEVALSGKLPPGVVYAVSKALAEKSAWNFASAHPEIQLTAINPTMIYGPPVQSASTGSLNESTAALYDLFRGGMANVPQTPVPFFVDVRDAAMAHVLALQNNTVIGKRIILNAGTYTFYEVVEIIRRERPGLSSRLPSLEGAVDEPRLTFARIDTSIAVKDLNMKFIPLKKSVLDTIDVVLKLESKL</sequence>
<dbReference type="Pfam" id="PF01370">
    <property type="entry name" value="Epimerase"/>
    <property type="match status" value="1"/>
</dbReference>
<dbReference type="EMBL" id="GU169850">
    <property type="protein sequence ID" value="ADX07285.1"/>
    <property type="molecule type" value="mRNA"/>
</dbReference>
<dbReference type="Gene3D" id="3.40.50.720">
    <property type="entry name" value="NAD(P)-binding Rossmann-like Domain"/>
    <property type="match status" value="1"/>
</dbReference>
<dbReference type="SUPFAM" id="SSF51735">
    <property type="entry name" value="NAD(P)-binding Rossmann-fold domains"/>
    <property type="match status" value="1"/>
</dbReference>
<accession>G8A511</accession>
<organism evidence="4">
    <name type="scientific">Flammulina velutipes</name>
    <name type="common">Agaricus velutipes</name>
    <dbReference type="NCBI Taxonomy" id="38945"/>
    <lineage>
        <taxon>Eukaryota</taxon>
        <taxon>Fungi</taxon>
        <taxon>Dikarya</taxon>
        <taxon>Basidiomycota</taxon>
        <taxon>Agaricomycotina</taxon>
        <taxon>Agaricomycetes</taxon>
        <taxon>Agaricomycetidae</taxon>
        <taxon>Agaricales</taxon>
        <taxon>Marasmiineae</taxon>
        <taxon>Physalacriaceae</taxon>
        <taxon>Flammulina</taxon>
    </lineage>
</organism>
<feature type="domain" description="NAD-dependent epimerase/dehydratase" evidence="3">
    <location>
        <begin position="3"/>
        <end position="194"/>
    </location>
</feature>
<evidence type="ECO:0000256" key="1">
    <source>
        <dbReference type="ARBA" id="ARBA00023002"/>
    </source>
</evidence>
<dbReference type="AlphaFoldDB" id="G8A511"/>
<dbReference type="InterPro" id="IPR001509">
    <property type="entry name" value="Epimerase_deHydtase"/>
</dbReference>
<dbReference type="PANTHER" id="PTHR10366:SF564">
    <property type="entry name" value="STEROL-4-ALPHA-CARBOXYLATE 3-DEHYDROGENASE, DECARBOXYLATING"/>
    <property type="match status" value="1"/>
</dbReference>
<evidence type="ECO:0000313" key="4">
    <source>
        <dbReference type="EMBL" id="ADX07285.1"/>
    </source>
</evidence>
<comment type="similarity">
    <text evidence="2">Belongs to the NAD(P)-dependent epimerase/dehydratase family. Dihydroflavonol-4-reductase subfamily.</text>
</comment>
<keyword evidence="1" id="KW-0560">Oxidoreductase</keyword>
<protein>
    <submittedName>
        <fullName evidence="4">Putative flavonol reductase/cinnamoyl-CoA reductase</fullName>
    </submittedName>
</protein>
<name>G8A511_FLAVE</name>
<dbReference type="PANTHER" id="PTHR10366">
    <property type="entry name" value="NAD DEPENDENT EPIMERASE/DEHYDRATASE"/>
    <property type="match status" value="1"/>
</dbReference>
<dbReference type="GO" id="GO:0016616">
    <property type="term" value="F:oxidoreductase activity, acting on the CH-OH group of donors, NAD or NADP as acceptor"/>
    <property type="evidence" value="ECO:0007669"/>
    <property type="project" value="TreeGrafter"/>
</dbReference>
<evidence type="ECO:0000259" key="3">
    <source>
        <dbReference type="Pfam" id="PF01370"/>
    </source>
</evidence>
<reference evidence="4" key="1">
    <citation type="submission" date="2009-11" db="EMBL/GenBank/DDBJ databases">
        <title>Useful genes from Flammulina velutipes.</title>
        <authorList>
            <person name="Yoon H."/>
            <person name="Kim J.-G."/>
            <person name="Lee B.-M."/>
            <person name="Kong W.-S."/>
            <person name="Lee C.-S."/>
            <person name="Choi J.-W."/>
        </authorList>
    </citation>
    <scope>NUCLEOTIDE SEQUENCE</scope>
    <source>
        <strain evidence="4">KACC 42777</strain>
    </source>
</reference>
<proteinExistence type="evidence at transcript level"/>
<evidence type="ECO:0000256" key="2">
    <source>
        <dbReference type="ARBA" id="ARBA00023445"/>
    </source>
</evidence>